<evidence type="ECO:0000313" key="1">
    <source>
        <dbReference type="EMBL" id="KRL86096.1"/>
    </source>
</evidence>
<proteinExistence type="predicted"/>
<organism evidence="1 2">
    <name type="scientific">Ligilactobacillus apodemi DSM 16634 = JCM 16172</name>
    <dbReference type="NCBI Taxonomy" id="1423724"/>
    <lineage>
        <taxon>Bacteria</taxon>
        <taxon>Bacillati</taxon>
        <taxon>Bacillota</taxon>
        <taxon>Bacilli</taxon>
        <taxon>Lactobacillales</taxon>
        <taxon>Lactobacillaceae</taxon>
        <taxon>Ligilactobacillus</taxon>
    </lineage>
</organism>
<evidence type="ECO:0000313" key="2">
    <source>
        <dbReference type="Proteomes" id="UP000051324"/>
    </source>
</evidence>
<dbReference type="STRING" id="1423724.FC32_GL001950"/>
<protein>
    <submittedName>
        <fullName evidence="1">Uncharacterized protein</fullName>
    </submittedName>
</protein>
<dbReference type="PATRIC" id="fig|1423724.4.peg.2034"/>
<accession>A0A0R1TXU7</accession>
<comment type="caution">
    <text evidence="1">The sequence shown here is derived from an EMBL/GenBank/DDBJ whole genome shotgun (WGS) entry which is preliminary data.</text>
</comment>
<dbReference type="EMBL" id="AZFT01000031">
    <property type="protein sequence ID" value="KRL86096.1"/>
    <property type="molecule type" value="Genomic_DNA"/>
</dbReference>
<sequence>MKLRATLLSSALLFLAVATLFFYGQLMFYQQHIAAYRLQTARYQALSLVVISQKLSITENQTLHFNLGICTLKQGHFQVKLTSGQQFSFTATQVPK</sequence>
<reference evidence="1 2" key="1">
    <citation type="journal article" date="2015" name="Genome Announc.">
        <title>Expanding the biotechnology potential of lactobacilli through comparative genomics of 213 strains and associated genera.</title>
        <authorList>
            <person name="Sun Z."/>
            <person name="Harris H.M."/>
            <person name="McCann A."/>
            <person name="Guo C."/>
            <person name="Argimon S."/>
            <person name="Zhang W."/>
            <person name="Yang X."/>
            <person name="Jeffery I.B."/>
            <person name="Cooney J.C."/>
            <person name="Kagawa T.F."/>
            <person name="Liu W."/>
            <person name="Song Y."/>
            <person name="Salvetti E."/>
            <person name="Wrobel A."/>
            <person name="Rasinkangas P."/>
            <person name="Parkhill J."/>
            <person name="Rea M.C."/>
            <person name="O'Sullivan O."/>
            <person name="Ritari J."/>
            <person name="Douillard F.P."/>
            <person name="Paul Ross R."/>
            <person name="Yang R."/>
            <person name="Briner A.E."/>
            <person name="Felis G.E."/>
            <person name="de Vos W.M."/>
            <person name="Barrangou R."/>
            <person name="Klaenhammer T.R."/>
            <person name="Caufield P.W."/>
            <person name="Cui Y."/>
            <person name="Zhang H."/>
            <person name="O'Toole P.W."/>
        </authorList>
    </citation>
    <scope>NUCLEOTIDE SEQUENCE [LARGE SCALE GENOMIC DNA]</scope>
    <source>
        <strain evidence="1 2">DSM 16634</strain>
    </source>
</reference>
<keyword evidence="2" id="KW-1185">Reference proteome</keyword>
<name>A0A0R1TXU7_9LACO</name>
<dbReference type="RefSeq" id="WP_025087643.1">
    <property type="nucleotide sequence ID" value="NZ_AZFT01000031.1"/>
</dbReference>
<gene>
    <name evidence="1" type="ORF">FC32_GL001950</name>
</gene>
<dbReference type="Proteomes" id="UP000051324">
    <property type="component" value="Unassembled WGS sequence"/>
</dbReference>
<dbReference type="AlphaFoldDB" id="A0A0R1TXU7"/>
<dbReference type="eggNOG" id="ENOG5030AU2">
    <property type="taxonomic scope" value="Bacteria"/>
</dbReference>